<organism evidence="1 2">
    <name type="scientific">Lentibacillus populi</name>
    <dbReference type="NCBI Taxonomy" id="1827502"/>
    <lineage>
        <taxon>Bacteria</taxon>
        <taxon>Bacillati</taxon>
        <taxon>Bacillota</taxon>
        <taxon>Bacilli</taxon>
        <taxon>Bacillales</taxon>
        <taxon>Bacillaceae</taxon>
        <taxon>Lentibacillus</taxon>
    </lineage>
</organism>
<dbReference type="Proteomes" id="UP000621492">
    <property type="component" value="Unassembled WGS sequence"/>
</dbReference>
<evidence type="ECO:0000313" key="2">
    <source>
        <dbReference type="Proteomes" id="UP000621492"/>
    </source>
</evidence>
<protein>
    <submittedName>
        <fullName evidence="1">Uncharacterized protein</fullName>
    </submittedName>
</protein>
<evidence type="ECO:0000313" key="1">
    <source>
        <dbReference type="EMBL" id="GGB26718.1"/>
    </source>
</evidence>
<proteinExistence type="predicted"/>
<name>A0A9W5TU46_9BACI</name>
<reference evidence="1" key="2">
    <citation type="submission" date="2020-09" db="EMBL/GenBank/DDBJ databases">
        <authorList>
            <person name="Sun Q."/>
            <person name="Zhou Y."/>
        </authorList>
    </citation>
    <scope>NUCLEOTIDE SEQUENCE</scope>
    <source>
        <strain evidence="1">CGMCC 1.15454</strain>
    </source>
</reference>
<dbReference type="EMBL" id="BMJD01000001">
    <property type="protein sequence ID" value="GGB26718.1"/>
    <property type="molecule type" value="Genomic_DNA"/>
</dbReference>
<gene>
    <name evidence="1" type="ORF">GCM10011409_00030</name>
</gene>
<accession>A0A9W5TU46</accession>
<reference evidence="1" key="1">
    <citation type="journal article" date="2014" name="Int. J. Syst. Evol. Microbiol.">
        <title>Complete genome sequence of Corynebacterium casei LMG S-19264T (=DSM 44701T), isolated from a smear-ripened cheese.</title>
        <authorList>
            <consortium name="US DOE Joint Genome Institute (JGI-PGF)"/>
            <person name="Walter F."/>
            <person name="Albersmeier A."/>
            <person name="Kalinowski J."/>
            <person name="Ruckert C."/>
        </authorList>
    </citation>
    <scope>NUCLEOTIDE SEQUENCE</scope>
    <source>
        <strain evidence="1">CGMCC 1.15454</strain>
    </source>
</reference>
<dbReference type="RefSeq" id="WP_188724481.1">
    <property type="nucleotide sequence ID" value="NZ_BMJD01000001.1"/>
</dbReference>
<dbReference type="AlphaFoldDB" id="A0A9W5TU46"/>
<sequence>MYIGKEDLEYMRSENKMELGEKTVDLMGYSVRIIVGNQIIDNDSLNWRETEQGGLELTLNEIAEQIKTPDVIFVWIELGLRGEIFLYNNYGDEKWYEHGSTKGFA</sequence>
<keyword evidence="2" id="KW-1185">Reference proteome</keyword>
<comment type="caution">
    <text evidence="1">The sequence shown here is derived from an EMBL/GenBank/DDBJ whole genome shotgun (WGS) entry which is preliminary data.</text>
</comment>